<gene>
    <name evidence="1" type="ORF">ACFO3O_06300</name>
</gene>
<dbReference type="EMBL" id="JBHSFV010000002">
    <property type="protein sequence ID" value="MFC4633509.1"/>
    <property type="molecule type" value="Genomic_DNA"/>
</dbReference>
<comment type="caution">
    <text evidence="1">The sequence shown here is derived from an EMBL/GenBank/DDBJ whole genome shotgun (WGS) entry which is preliminary data.</text>
</comment>
<organism evidence="1 2">
    <name type="scientific">Dokdonia ponticola</name>
    <dbReference type="NCBI Taxonomy" id="2041041"/>
    <lineage>
        <taxon>Bacteria</taxon>
        <taxon>Pseudomonadati</taxon>
        <taxon>Bacteroidota</taxon>
        <taxon>Flavobacteriia</taxon>
        <taxon>Flavobacteriales</taxon>
        <taxon>Flavobacteriaceae</taxon>
        <taxon>Dokdonia</taxon>
    </lineage>
</organism>
<evidence type="ECO:0000313" key="1">
    <source>
        <dbReference type="EMBL" id="MFC4633509.1"/>
    </source>
</evidence>
<protein>
    <submittedName>
        <fullName evidence="1">Uncharacterized protein</fullName>
    </submittedName>
</protein>
<dbReference type="Proteomes" id="UP001596043">
    <property type="component" value="Unassembled WGS sequence"/>
</dbReference>
<name>A0ABV9HTN5_9FLAO</name>
<dbReference type="RefSeq" id="WP_379977716.1">
    <property type="nucleotide sequence ID" value="NZ_JBHSFV010000002.1"/>
</dbReference>
<keyword evidence="2" id="KW-1185">Reference proteome</keyword>
<accession>A0ABV9HTN5</accession>
<reference evidence="2" key="1">
    <citation type="journal article" date="2019" name="Int. J. Syst. Evol. Microbiol.">
        <title>The Global Catalogue of Microorganisms (GCM) 10K type strain sequencing project: providing services to taxonomists for standard genome sequencing and annotation.</title>
        <authorList>
            <consortium name="The Broad Institute Genomics Platform"/>
            <consortium name="The Broad Institute Genome Sequencing Center for Infectious Disease"/>
            <person name="Wu L."/>
            <person name="Ma J."/>
        </authorList>
    </citation>
    <scope>NUCLEOTIDE SEQUENCE [LARGE SCALE GENOMIC DNA]</scope>
    <source>
        <strain evidence="2">YJ-61-S</strain>
    </source>
</reference>
<sequence length="77" mass="8329">MNTQANSIEIEVQAQEQGQLDAGFLFASFKNTGDSQALVNGVTLPPGEAKGYPFVGKAYQAISYNSQDSTLRILYIL</sequence>
<proteinExistence type="predicted"/>
<evidence type="ECO:0000313" key="2">
    <source>
        <dbReference type="Proteomes" id="UP001596043"/>
    </source>
</evidence>